<evidence type="ECO:0000313" key="3">
    <source>
        <dbReference type="Proteomes" id="UP000221165"/>
    </source>
</evidence>
<dbReference type="AlphaFoldDB" id="A0A2C6L6L5"/>
<evidence type="ECO:0000256" key="1">
    <source>
        <dbReference type="SAM" id="MobiDB-lite"/>
    </source>
</evidence>
<reference evidence="2 3" key="1">
    <citation type="journal article" date="2017" name="Int. J. Parasitol.">
        <title>The genome of the protozoan parasite Cystoisospora suis and a reverse vaccinology approach to identify vaccine candidates.</title>
        <authorList>
            <person name="Palmieri N."/>
            <person name="Shrestha A."/>
            <person name="Ruttkowski B."/>
            <person name="Beck T."/>
            <person name="Vogl C."/>
            <person name="Tomley F."/>
            <person name="Blake D.P."/>
            <person name="Joachim A."/>
        </authorList>
    </citation>
    <scope>NUCLEOTIDE SEQUENCE [LARGE SCALE GENOMIC DNA]</scope>
    <source>
        <strain evidence="2 3">Wien I</strain>
    </source>
</reference>
<feature type="region of interest" description="Disordered" evidence="1">
    <location>
        <begin position="378"/>
        <end position="407"/>
    </location>
</feature>
<feature type="region of interest" description="Disordered" evidence="1">
    <location>
        <begin position="306"/>
        <end position="337"/>
    </location>
</feature>
<dbReference type="RefSeq" id="XP_067924761.1">
    <property type="nucleotide sequence ID" value="XM_068063253.1"/>
</dbReference>
<proteinExistence type="predicted"/>
<dbReference type="GeneID" id="94426464"/>
<organism evidence="2 3">
    <name type="scientific">Cystoisospora suis</name>
    <dbReference type="NCBI Taxonomy" id="483139"/>
    <lineage>
        <taxon>Eukaryota</taxon>
        <taxon>Sar</taxon>
        <taxon>Alveolata</taxon>
        <taxon>Apicomplexa</taxon>
        <taxon>Conoidasida</taxon>
        <taxon>Coccidia</taxon>
        <taxon>Eucoccidiorida</taxon>
        <taxon>Eimeriorina</taxon>
        <taxon>Sarcocystidae</taxon>
        <taxon>Cystoisospora</taxon>
    </lineage>
</organism>
<feature type="region of interest" description="Disordered" evidence="1">
    <location>
        <begin position="29"/>
        <end position="126"/>
    </location>
</feature>
<feature type="region of interest" description="Disordered" evidence="1">
    <location>
        <begin position="145"/>
        <end position="166"/>
    </location>
</feature>
<gene>
    <name evidence="2" type="ORF">CSUI_003055</name>
</gene>
<comment type="caution">
    <text evidence="2">The sequence shown here is derived from an EMBL/GenBank/DDBJ whole genome shotgun (WGS) entry which is preliminary data.</text>
</comment>
<name>A0A2C6L6L5_9APIC</name>
<protein>
    <submittedName>
        <fullName evidence="2">Uncharacterized protein</fullName>
    </submittedName>
</protein>
<accession>A0A2C6L6L5</accession>
<keyword evidence="3" id="KW-1185">Reference proteome</keyword>
<feature type="compositionally biased region" description="Low complexity" evidence="1">
    <location>
        <begin position="70"/>
        <end position="85"/>
    </location>
</feature>
<dbReference type="OrthoDB" id="331309at2759"/>
<dbReference type="EMBL" id="MIGC01001318">
    <property type="protein sequence ID" value="PHJ23084.1"/>
    <property type="molecule type" value="Genomic_DNA"/>
</dbReference>
<dbReference type="VEuPathDB" id="ToxoDB:CSUI_003055"/>
<sequence length="407" mass="42826">MATTNSTSPTLTMENKLNCSLDDLVKMQRQAAAKERATTRRGVYQSPGVRPSGRGRPINKRGGRGGGGLRPSPFSSRGGPVSRGTPRGRGGRFPGPATKRVTPRTPSGLPRKSEPAGTKASLAQRLSQPLENSIVRTTNITRPARPVGGVGIRGGRRGGSSVQLKFGGSAVPSFRGGLGSLGGRSRGRPPLALRRTRAGGAAVGRPAIRLSARPGIGSRARLRGPAAGVGTASRKMVAVRKTGIAKLVVPATRRANTSAMRLRAAQISASRQLSASANRRAQGARPRTRLTPASFRRTNRMTNRALPPAVQSNPVPVLRNGPVQEPVQRNTGPSPSDLELMSKIKIMATLDKVPPPMAAQRGVPVTPPQAMVEQHSYMGNGKTQGHLPYNGYSGGSLSDRFSKYGAR</sequence>
<evidence type="ECO:0000313" key="2">
    <source>
        <dbReference type="EMBL" id="PHJ23084.1"/>
    </source>
</evidence>
<dbReference type="Proteomes" id="UP000221165">
    <property type="component" value="Unassembled WGS sequence"/>
</dbReference>